<sequence>MKKTGTLYLIPTILAEDTADQVISPQVKETVQHLQYFIVENLRTARRYVKSICPELVIEQLTFVQVDKDTTPAQVQASLKPLLDEGKDAGIISEAGCPGVADPGAEVVKYAHQKNIKVVPFAGPSAILLSLMGSGFNGQQFAFHGYLPIEKRDRLQALRQLEKEMQQRNQTQIFMETPYRNNKLLEDLLQTLHPETRLCIAANITSPEHEFIQTKTIQQWNGKLPDIHKQPAVFLIYK</sequence>
<keyword evidence="5" id="KW-0949">S-adenosyl-L-methionine</keyword>
<dbReference type="Gene3D" id="3.40.1010.10">
    <property type="entry name" value="Cobalt-precorrin-4 Transmethylase, Domain 1"/>
    <property type="match status" value="1"/>
</dbReference>
<feature type="domain" description="Tetrapyrrole methylase" evidence="6">
    <location>
        <begin position="45"/>
        <end position="215"/>
    </location>
</feature>
<dbReference type="PIRSF" id="PIRSF005917">
    <property type="entry name" value="MTase_YraL"/>
    <property type="match status" value="1"/>
</dbReference>
<dbReference type="InterPro" id="IPR000878">
    <property type="entry name" value="4pyrrol_Mease"/>
</dbReference>
<dbReference type="GO" id="GO:0008168">
    <property type="term" value="F:methyltransferase activity"/>
    <property type="evidence" value="ECO:0007669"/>
    <property type="project" value="UniProtKB-KW"/>
</dbReference>
<dbReference type="PANTHER" id="PTHR46111:SF2">
    <property type="entry name" value="SAM-DEPENDENT METHYLTRANSFERASE"/>
    <property type="match status" value="1"/>
</dbReference>
<dbReference type="SUPFAM" id="SSF53790">
    <property type="entry name" value="Tetrapyrrole methylase"/>
    <property type="match status" value="1"/>
</dbReference>
<dbReference type="CDD" id="cd11649">
    <property type="entry name" value="RsmI_like"/>
    <property type="match status" value="1"/>
</dbReference>
<dbReference type="GO" id="GO:0006364">
    <property type="term" value="P:rRNA processing"/>
    <property type="evidence" value="ECO:0007669"/>
    <property type="project" value="UniProtKB-KW"/>
</dbReference>
<evidence type="ECO:0000259" key="6">
    <source>
        <dbReference type="Pfam" id="PF00590"/>
    </source>
</evidence>
<evidence type="ECO:0000256" key="2">
    <source>
        <dbReference type="ARBA" id="ARBA00022552"/>
    </source>
</evidence>
<name>A0A3D8L9Z2_9BACT</name>
<evidence type="ECO:0000256" key="4">
    <source>
        <dbReference type="ARBA" id="ARBA00022679"/>
    </source>
</evidence>
<dbReference type="InterPro" id="IPR014776">
    <property type="entry name" value="4pyrrole_Mease_sub2"/>
</dbReference>
<keyword evidence="3 7" id="KW-0489">Methyltransferase</keyword>
<keyword evidence="8" id="KW-1185">Reference proteome</keyword>
<keyword evidence="1" id="KW-0963">Cytoplasm</keyword>
<dbReference type="Pfam" id="PF00590">
    <property type="entry name" value="TP_methylase"/>
    <property type="match status" value="1"/>
</dbReference>
<dbReference type="Gene3D" id="3.30.950.10">
    <property type="entry name" value="Methyltransferase, Cobalt-precorrin-4 Transmethylase, Domain 2"/>
    <property type="match status" value="1"/>
</dbReference>
<dbReference type="InterPro" id="IPR008189">
    <property type="entry name" value="rRNA_ssu_MeTfrase_I"/>
</dbReference>
<dbReference type="InterPro" id="IPR014777">
    <property type="entry name" value="4pyrrole_Mease_sub1"/>
</dbReference>
<dbReference type="EMBL" id="QRGR01000018">
    <property type="protein sequence ID" value="RDV14136.1"/>
    <property type="molecule type" value="Genomic_DNA"/>
</dbReference>
<reference evidence="8" key="1">
    <citation type="submission" date="2018-08" db="EMBL/GenBank/DDBJ databases">
        <authorList>
            <person name="Liu Z.-W."/>
            <person name="Du Z.-J."/>
        </authorList>
    </citation>
    <scope>NUCLEOTIDE SEQUENCE [LARGE SCALE GENOMIC DNA]</scope>
    <source>
        <strain evidence="8">H4X</strain>
    </source>
</reference>
<keyword evidence="4 7" id="KW-0808">Transferase</keyword>
<organism evidence="7 8">
    <name type="scientific">Pontibacter diazotrophicus</name>
    <dbReference type="NCBI Taxonomy" id="1400979"/>
    <lineage>
        <taxon>Bacteria</taxon>
        <taxon>Pseudomonadati</taxon>
        <taxon>Bacteroidota</taxon>
        <taxon>Cytophagia</taxon>
        <taxon>Cytophagales</taxon>
        <taxon>Hymenobacteraceae</taxon>
        <taxon>Pontibacter</taxon>
    </lineage>
</organism>
<comment type="caution">
    <text evidence="7">The sequence shown here is derived from an EMBL/GenBank/DDBJ whole genome shotgun (WGS) entry which is preliminary data.</text>
</comment>
<evidence type="ECO:0000256" key="5">
    <source>
        <dbReference type="ARBA" id="ARBA00022691"/>
    </source>
</evidence>
<evidence type="ECO:0000256" key="1">
    <source>
        <dbReference type="ARBA" id="ARBA00022490"/>
    </source>
</evidence>
<dbReference type="RefSeq" id="WP_115566647.1">
    <property type="nucleotide sequence ID" value="NZ_QRGR01000018.1"/>
</dbReference>
<gene>
    <name evidence="7" type="ORF">DXT99_16345</name>
</gene>
<accession>A0A3D8L9Z2</accession>
<evidence type="ECO:0000313" key="7">
    <source>
        <dbReference type="EMBL" id="RDV14136.1"/>
    </source>
</evidence>
<evidence type="ECO:0000313" key="8">
    <source>
        <dbReference type="Proteomes" id="UP000256708"/>
    </source>
</evidence>
<dbReference type="Proteomes" id="UP000256708">
    <property type="component" value="Unassembled WGS sequence"/>
</dbReference>
<evidence type="ECO:0000256" key="3">
    <source>
        <dbReference type="ARBA" id="ARBA00022603"/>
    </source>
</evidence>
<dbReference type="GO" id="GO:0032259">
    <property type="term" value="P:methylation"/>
    <property type="evidence" value="ECO:0007669"/>
    <property type="project" value="UniProtKB-KW"/>
</dbReference>
<keyword evidence="2" id="KW-0698">rRNA processing</keyword>
<dbReference type="InterPro" id="IPR035996">
    <property type="entry name" value="4pyrrol_Methylase_sf"/>
</dbReference>
<dbReference type="PANTHER" id="PTHR46111">
    <property type="entry name" value="RIBOSOMAL RNA SMALL SUBUNIT METHYLTRANSFERASE I"/>
    <property type="match status" value="1"/>
</dbReference>
<proteinExistence type="predicted"/>
<dbReference type="OrthoDB" id="7061662at2"/>
<dbReference type="AlphaFoldDB" id="A0A3D8L9Z2"/>
<protein>
    <submittedName>
        <fullName evidence="7">SAM-dependent methyltransferase</fullName>
    </submittedName>
</protein>